<proteinExistence type="predicted"/>
<reference evidence="2" key="2">
    <citation type="journal article" date="2022" name="BMC Genomics">
        <title>Comparative genome analysis of mycobacteria focusing on tRNA and non-coding RNA.</title>
        <authorList>
            <person name="Behra P.R.K."/>
            <person name="Pettersson B.M.F."/>
            <person name="Ramesh M."/>
            <person name="Das S."/>
            <person name="Dasgupta S."/>
            <person name="Kirsebom L.A."/>
        </authorList>
    </citation>
    <scope>NUCLEOTIDE SEQUENCE</scope>
    <source>
        <strain evidence="2">DSM 44838</strain>
    </source>
</reference>
<keyword evidence="1" id="KW-0472">Membrane</keyword>
<keyword evidence="1" id="KW-1133">Transmembrane helix</keyword>
<keyword evidence="1" id="KW-0812">Transmembrane</keyword>
<evidence type="ECO:0000313" key="3">
    <source>
        <dbReference type="Proteomes" id="UP001141629"/>
    </source>
</evidence>
<dbReference type="AlphaFoldDB" id="A0A9X2Z1J3"/>
<feature type="transmembrane region" description="Helical" evidence="1">
    <location>
        <begin position="51"/>
        <end position="71"/>
    </location>
</feature>
<organism evidence="2 3">
    <name type="scientific">Mycobacterium yunnanensis</name>
    <dbReference type="NCBI Taxonomy" id="368477"/>
    <lineage>
        <taxon>Bacteria</taxon>
        <taxon>Bacillati</taxon>
        <taxon>Actinomycetota</taxon>
        <taxon>Actinomycetes</taxon>
        <taxon>Mycobacteriales</taxon>
        <taxon>Mycobacteriaceae</taxon>
        <taxon>Mycobacterium</taxon>
    </lineage>
</organism>
<evidence type="ECO:0008006" key="4">
    <source>
        <dbReference type="Google" id="ProtNLM"/>
    </source>
</evidence>
<gene>
    <name evidence="2" type="ORF">H7K45_11825</name>
</gene>
<evidence type="ECO:0000256" key="1">
    <source>
        <dbReference type="SAM" id="Phobius"/>
    </source>
</evidence>
<keyword evidence="3" id="KW-1185">Reference proteome</keyword>
<reference evidence="2" key="1">
    <citation type="submission" date="2020-07" db="EMBL/GenBank/DDBJ databases">
        <authorList>
            <person name="Pettersson B.M.F."/>
            <person name="Behra P.R.K."/>
            <person name="Ramesh M."/>
            <person name="Das S."/>
            <person name="Dasgupta S."/>
            <person name="Kirsebom L.A."/>
        </authorList>
    </citation>
    <scope>NUCLEOTIDE SEQUENCE</scope>
    <source>
        <strain evidence="2">DSM 44838</strain>
    </source>
</reference>
<name>A0A9X2Z1J3_9MYCO</name>
<accession>A0A9X2Z1J3</accession>
<comment type="caution">
    <text evidence="2">The sequence shown here is derived from an EMBL/GenBank/DDBJ whole genome shotgun (WGS) entry which is preliminary data.</text>
</comment>
<dbReference type="Proteomes" id="UP001141629">
    <property type="component" value="Unassembled WGS sequence"/>
</dbReference>
<sequence>MKARAIVELVLAAVAAVGCALSWLAAKSPAVAAPVIASEPPMPTVTYDPSFVVLAMLLLTVAAVFAVLGIARLRRG</sequence>
<dbReference type="EMBL" id="JACKVK010000008">
    <property type="protein sequence ID" value="MCV7421230.1"/>
    <property type="molecule type" value="Genomic_DNA"/>
</dbReference>
<protein>
    <recommendedName>
        <fullName evidence="4">Transmembrane protein</fullName>
    </recommendedName>
</protein>
<dbReference type="PROSITE" id="PS51257">
    <property type="entry name" value="PROKAR_LIPOPROTEIN"/>
    <property type="match status" value="1"/>
</dbReference>
<evidence type="ECO:0000313" key="2">
    <source>
        <dbReference type="EMBL" id="MCV7421230.1"/>
    </source>
</evidence>
<dbReference type="RefSeq" id="WP_263996007.1">
    <property type="nucleotide sequence ID" value="NZ_JACKVK010000008.1"/>
</dbReference>